<keyword evidence="1" id="KW-0812">Transmembrane</keyword>
<keyword evidence="1" id="KW-1133">Transmembrane helix</keyword>
<organism evidence="2">
    <name type="scientific">Culex tarsalis</name>
    <name type="common">Encephalitis mosquito</name>
    <dbReference type="NCBI Taxonomy" id="7177"/>
    <lineage>
        <taxon>Eukaryota</taxon>
        <taxon>Metazoa</taxon>
        <taxon>Ecdysozoa</taxon>
        <taxon>Arthropoda</taxon>
        <taxon>Hexapoda</taxon>
        <taxon>Insecta</taxon>
        <taxon>Pterygota</taxon>
        <taxon>Neoptera</taxon>
        <taxon>Endopterygota</taxon>
        <taxon>Diptera</taxon>
        <taxon>Nematocera</taxon>
        <taxon>Culicoidea</taxon>
        <taxon>Culicidae</taxon>
        <taxon>Culicinae</taxon>
        <taxon>Culicini</taxon>
        <taxon>Culex</taxon>
        <taxon>Culex</taxon>
    </lineage>
</organism>
<feature type="transmembrane region" description="Helical" evidence="1">
    <location>
        <begin position="104"/>
        <end position="125"/>
    </location>
</feature>
<dbReference type="AlphaFoldDB" id="A0A1Q3G482"/>
<keyword evidence="1" id="KW-0472">Membrane</keyword>
<reference evidence="2" key="1">
    <citation type="submission" date="2017-01" db="EMBL/GenBank/DDBJ databases">
        <title>A deep insight into the sialotranscriptome of adult male and female Cluex tarsalis mosquitoes.</title>
        <authorList>
            <person name="Ribeiro J.M."/>
            <person name="Moreira F."/>
            <person name="Bernard K.A."/>
            <person name="Calvo E."/>
        </authorList>
    </citation>
    <scope>NUCLEOTIDE SEQUENCE</scope>
    <source>
        <strain evidence="2">Kern County</strain>
        <tissue evidence="2">Salivary glands</tissue>
    </source>
</reference>
<sequence>MIRNNVYSLVVIFCSSYYSLVKCFVKNDLFSISCMDDMLNQCPPNSSCNNGSCVCIHYFKQNPNYDEKESGNFCVLLETSLEVNNTKSNTFGEVFKESPAAHHIIGGILIPVCVVIVILGIITLSKKLQLLQRIRILYPNRARRPAYEDVILVGYEH</sequence>
<evidence type="ECO:0000256" key="1">
    <source>
        <dbReference type="SAM" id="Phobius"/>
    </source>
</evidence>
<name>A0A1Q3G482_CULTA</name>
<accession>A0A1Q3G482</accession>
<protein>
    <submittedName>
        <fullName evidence="2">Putative conserved plasma membrane protein</fullName>
    </submittedName>
</protein>
<proteinExistence type="predicted"/>
<evidence type="ECO:0000313" key="2">
    <source>
        <dbReference type="EMBL" id="JAV34610.1"/>
    </source>
</evidence>
<dbReference type="EMBL" id="GFDL01000435">
    <property type="protein sequence ID" value="JAV34610.1"/>
    <property type="molecule type" value="Transcribed_RNA"/>
</dbReference>